<feature type="transmembrane region" description="Helical" evidence="4">
    <location>
        <begin position="60"/>
        <end position="77"/>
    </location>
</feature>
<comment type="cofactor">
    <cofactor evidence="1">
        <name>Mg(2+)</name>
        <dbReference type="ChEBI" id="CHEBI:18420"/>
    </cofactor>
</comment>
<feature type="transmembrane region" description="Helical" evidence="4">
    <location>
        <begin position="135"/>
        <end position="154"/>
    </location>
</feature>
<dbReference type="AlphaFoldDB" id="A0A7G8Q610"/>
<keyword evidence="4" id="KW-0472">Membrane</keyword>
<dbReference type="InterPro" id="IPR043128">
    <property type="entry name" value="Rev_trsase/Diguanyl_cyclase"/>
</dbReference>
<keyword evidence="7" id="KW-1185">Reference proteome</keyword>
<dbReference type="RefSeq" id="WP_187057675.1">
    <property type="nucleotide sequence ID" value="NZ_CP060412.1"/>
</dbReference>
<dbReference type="InterPro" id="IPR000160">
    <property type="entry name" value="GGDEF_dom"/>
</dbReference>
<dbReference type="EMBL" id="CP060412">
    <property type="protein sequence ID" value="QNK02218.1"/>
    <property type="molecule type" value="Genomic_DNA"/>
</dbReference>
<dbReference type="KEGG" id="dtl:H8F01_03375"/>
<dbReference type="NCBIfam" id="TIGR00254">
    <property type="entry name" value="GGDEF"/>
    <property type="match status" value="1"/>
</dbReference>
<dbReference type="InterPro" id="IPR029787">
    <property type="entry name" value="Nucleotide_cyclase"/>
</dbReference>
<dbReference type="SMART" id="SM00267">
    <property type="entry name" value="GGDEF"/>
    <property type="match status" value="1"/>
</dbReference>
<feature type="transmembrane region" description="Helical" evidence="4">
    <location>
        <begin position="84"/>
        <end position="102"/>
    </location>
</feature>
<dbReference type="PANTHER" id="PTHR45138">
    <property type="entry name" value="REGULATORY COMPONENTS OF SENSORY TRANSDUCTION SYSTEM"/>
    <property type="match status" value="1"/>
</dbReference>
<dbReference type="EC" id="2.7.7.65" evidence="2"/>
<dbReference type="InterPro" id="IPR050469">
    <property type="entry name" value="Diguanylate_Cyclase"/>
</dbReference>
<evidence type="ECO:0000313" key="6">
    <source>
        <dbReference type="EMBL" id="QNK02218.1"/>
    </source>
</evidence>
<protein>
    <recommendedName>
        <fullName evidence="2">diguanylate cyclase</fullName>
        <ecNumber evidence="2">2.7.7.65</ecNumber>
    </recommendedName>
</protein>
<evidence type="ECO:0000256" key="1">
    <source>
        <dbReference type="ARBA" id="ARBA00001946"/>
    </source>
</evidence>
<accession>A0A7G8Q610</accession>
<dbReference type="GO" id="GO:0005886">
    <property type="term" value="C:plasma membrane"/>
    <property type="evidence" value="ECO:0007669"/>
    <property type="project" value="TreeGrafter"/>
</dbReference>
<keyword evidence="4" id="KW-0812">Transmembrane</keyword>
<dbReference type="GO" id="GO:1902201">
    <property type="term" value="P:negative regulation of bacterial-type flagellum-dependent cell motility"/>
    <property type="evidence" value="ECO:0007669"/>
    <property type="project" value="TreeGrafter"/>
</dbReference>
<evidence type="ECO:0000313" key="7">
    <source>
        <dbReference type="Proteomes" id="UP000515873"/>
    </source>
</evidence>
<evidence type="ECO:0000259" key="5">
    <source>
        <dbReference type="PROSITE" id="PS50887"/>
    </source>
</evidence>
<keyword evidence="4" id="KW-1133">Transmembrane helix</keyword>
<feature type="transmembrane region" description="Helical" evidence="4">
    <location>
        <begin position="28"/>
        <end position="48"/>
    </location>
</feature>
<gene>
    <name evidence="6" type="ORF">H8F01_03375</name>
</gene>
<proteinExistence type="predicted"/>
<evidence type="ECO:0000256" key="2">
    <source>
        <dbReference type="ARBA" id="ARBA00012528"/>
    </source>
</evidence>
<dbReference type="GO" id="GO:0052621">
    <property type="term" value="F:diguanylate cyclase activity"/>
    <property type="evidence" value="ECO:0007669"/>
    <property type="project" value="UniProtKB-EC"/>
</dbReference>
<comment type="catalytic activity">
    <reaction evidence="3">
        <text>2 GTP = 3',3'-c-di-GMP + 2 diphosphate</text>
        <dbReference type="Rhea" id="RHEA:24898"/>
        <dbReference type="ChEBI" id="CHEBI:33019"/>
        <dbReference type="ChEBI" id="CHEBI:37565"/>
        <dbReference type="ChEBI" id="CHEBI:58805"/>
        <dbReference type="EC" id="2.7.7.65"/>
    </reaction>
</comment>
<dbReference type="Proteomes" id="UP000515873">
    <property type="component" value="Chromosome"/>
</dbReference>
<dbReference type="GO" id="GO:0043709">
    <property type="term" value="P:cell adhesion involved in single-species biofilm formation"/>
    <property type="evidence" value="ECO:0007669"/>
    <property type="project" value="TreeGrafter"/>
</dbReference>
<dbReference type="SUPFAM" id="SSF55073">
    <property type="entry name" value="Nucleotide cyclase"/>
    <property type="match status" value="1"/>
</dbReference>
<name>A0A7G8Q610_9GAMM</name>
<reference evidence="6 7" key="1">
    <citation type="submission" date="2020-08" db="EMBL/GenBank/DDBJ databases">
        <title>Dyella sp. G9 isolated from forest soil.</title>
        <authorList>
            <person name="Fu J."/>
            <person name="Qiu L."/>
        </authorList>
    </citation>
    <scope>NUCLEOTIDE SEQUENCE [LARGE SCALE GENOMIC DNA]</scope>
    <source>
        <strain evidence="6 7">G9</strain>
    </source>
</reference>
<feature type="transmembrane region" description="Helical" evidence="4">
    <location>
        <begin position="160"/>
        <end position="180"/>
    </location>
</feature>
<organism evidence="6 7">
    <name type="scientific">Dyella telluris</name>
    <dbReference type="NCBI Taxonomy" id="2763498"/>
    <lineage>
        <taxon>Bacteria</taxon>
        <taxon>Pseudomonadati</taxon>
        <taxon>Pseudomonadota</taxon>
        <taxon>Gammaproteobacteria</taxon>
        <taxon>Lysobacterales</taxon>
        <taxon>Rhodanobacteraceae</taxon>
        <taxon>Dyella</taxon>
    </lineage>
</organism>
<evidence type="ECO:0000256" key="4">
    <source>
        <dbReference type="SAM" id="Phobius"/>
    </source>
</evidence>
<dbReference type="CDD" id="cd01949">
    <property type="entry name" value="GGDEF"/>
    <property type="match status" value="1"/>
</dbReference>
<feature type="domain" description="GGDEF" evidence="5">
    <location>
        <begin position="229"/>
        <end position="358"/>
    </location>
</feature>
<evidence type="ECO:0000256" key="3">
    <source>
        <dbReference type="ARBA" id="ARBA00034247"/>
    </source>
</evidence>
<dbReference type="PANTHER" id="PTHR45138:SF9">
    <property type="entry name" value="DIGUANYLATE CYCLASE DGCM-RELATED"/>
    <property type="match status" value="1"/>
</dbReference>
<sequence length="364" mass="40116">MHKPFAKQQRADDASHRREYTHYLAQRMAPAIQALTLLAVVAYLLAAGGRAALSVSPVPLVLRLAPVLPLALLAMAARREKRPLQLSLLALGCVLTLEMGVNLNGIGQVAGQRLALPGLLLPVASSVIWIGRWDFIVAMALCALGPLPMLLLSAVNGVPIFQYAVYMTIAISVATVLRAFMSRTLFEQFRLEKQLRLQAHTDGLTGLLQRNRFLELARFELNDIYLRRIPAAVLYLDADHFKQLNDEFGHAAGDDVLMRLADGLRAQMRDTDLIGRIGGEEFVVLLSGLTVQHAHTRAEQLRQAMHIVHRPDRLLTISIGIAPCNRPGESIESLMSRADQAMRQAKINGRNQVVIDHSAVHPAE</sequence>
<dbReference type="Gene3D" id="3.30.70.270">
    <property type="match status" value="1"/>
</dbReference>
<dbReference type="PROSITE" id="PS50887">
    <property type="entry name" value="GGDEF"/>
    <property type="match status" value="1"/>
</dbReference>
<dbReference type="Pfam" id="PF00990">
    <property type="entry name" value="GGDEF"/>
    <property type="match status" value="1"/>
</dbReference>
<dbReference type="FunFam" id="3.30.70.270:FF:000001">
    <property type="entry name" value="Diguanylate cyclase domain protein"/>
    <property type="match status" value="1"/>
</dbReference>